<feature type="region of interest" description="Disordered" evidence="1">
    <location>
        <begin position="382"/>
        <end position="481"/>
    </location>
</feature>
<feature type="compositionally biased region" description="Basic and acidic residues" evidence="1">
    <location>
        <begin position="401"/>
        <end position="418"/>
    </location>
</feature>
<dbReference type="AlphaFoldDB" id="A0A7S1PHR9"/>
<feature type="domain" description="S phase cyclin A-associated protein in the endoplasmic reticulum N-terminal" evidence="2">
    <location>
        <begin position="20"/>
        <end position="78"/>
    </location>
</feature>
<feature type="region of interest" description="Disordered" evidence="1">
    <location>
        <begin position="295"/>
        <end position="345"/>
    </location>
</feature>
<dbReference type="Pfam" id="PF16501">
    <property type="entry name" value="SCAPER_N"/>
    <property type="match status" value="1"/>
</dbReference>
<sequence>MHSKSLAMSHSNSSAQAPSAWSYTIQDFITSLDRLYHICDASKSSKQCIEVIQQMNKSLSDFENLKERILMSKRKQRASQGASSRNGGGTHTQKKVSVSASRRSSSSSTISDSLPSQGRSSSKRALPEKVTWAEKIERSLTQTDASESSSSVVVQQDSHDSSTTSPMGKKSRSRAQKRQSVIVSPGSSFSAGAFQNRMNNAAKELPEVGTSDGSPGVEFTLNAETVDFSEEQNSATDVFEIDLSNPNFFPLEGQSWYDVSKTPSPSRKKMERISERLTSPARSKVNYQTLNHKQEKAKLNREQHKRKKTEGARKSTERVRAAMQRREEQKQQLLRATEEKHKRAEENARIYVETISENAKMENQKVDEFKLYNQMKQETLMEQTNSKLNSSESRRKMQFQSKKEKLEESKLREKEAKEKRQKLQQQKQKVHQEKEQTRKAAEARREENEKKELELLSQRNAEKAAKVQETNKKMQLKQEQKKKQYIEKLEISEKRKNEQLQNIKQRAVAVSERVKEVKTRKTTSDADTVDDNLSAKKKLSSSKRTKKIKNRLTKSKQSAETYIQQLEAVDDNTKVNPSLKRLLQELKLQIQSKRHVAVTSQIHELIRFLDRKPEELEHLRCEGIFEILIQVIQKNDQKFPVAVASKFLSKLCTSIENISYIVISLQILPLVQTLRDALVENRATQLPHLLSIFIAGIRNTHIPDNVELEKEFKRDLISMFAALGGLEETMLLLTRYIQSTQLGLSSAIPPMIHKAAYLLQSTAECIVSLRDLESKPVFEKSSAAIGPEESIVSVLTKSVVVELLPLLAHLLLKQGPSRGENFQQSVSPSILNLCLAVFKFLNNYACINFRGFQKHMGTLEANSPKHVLAFLLEYCNRDMDIKPGTIPESRDPPRSSSKADIELRLLNEVVLFVGYFAHDNCENQKVLQYSSGKGNNNIIQFLCGLPIQYFADENFKTVLVPTLIAVSNESEDNVTILSQEMSLETLVTSLEKYSTGQEEIETDSTTDEGKKHNLRDAYLPQNRIIISEEVITFFKKHVPQ</sequence>
<evidence type="ECO:0000259" key="2">
    <source>
        <dbReference type="Pfam" id="PF16501"/>
    </source>
</evidence>
<protein>
    <recommendedName>
        <fullName evidence="2">S phase cyclin A-associated protein in the endoplasmic reticulum N-terminal domain-containing protein</fullName>
    </recommendedName>
</protein>
<dbReference type="PANTHER" id="PTHR31434:SF2">
    <property type="entry name" value="S PHASE CYCLIN A-ASSOCIATED PROTEIN IN THE ENDOPLASMIC RETICULUM"/>
    <property type="match status" value="1"/>
</dbReference>
<organism evidence="3">
    <name type="scientific">Percolomonas cosmopolitus</name>
    <dbReference type="NCBI Taxonomy" id="63605"/>
    <lineage>
        <taxon>Eukaryota</taxon>
        <taxon>Discoba</taxon>
        <taxon>Heterolobosea</taxon>
        <taxon>Tetramitia</taxon>
        <taxon>Eutetramitia</taxon>
        <taxon>Percolomonadidae</taxon>
        <taxon>Percolomonas</taxon>
    </lineage>
</organism>
<feature type="compositionally biased region" description="Basic and acidic residues" evidence="1">
    <location>
        <begin position="309"/>
        <end position="345"/>
    </location>
</feature>
<gene>
    <name evidence="3" type="ORF">PCOS0759_LOCUS6210</name>
</gene>
<feature type="region of interest" description="Disordered" evidence="1">
    <location>
        <begin position="73"/>
        <end position="191"/>
    </location>
</feature>
<feature type="compositionally biased region" description="Basic and acidic residues" evidence="1">
    <location>
        <begin position="125"/>
        <end position="138"/>
    </location>
</feature>
<dbReference type="InterPro" id="IPR032446">
    <property type="entry name" value="SCAPER_N"/>
</dbReference>
<dbReference type="EMBL" id="HBGD01007446">
    <property type="protein sequence ID" value="CAD9082968.1"/>
    <property type="molecule type" value="Transcribed_RNA"/>
</dbReference>
<evidence type="ECO:0000256" key="1">
    <source>
        <dbReference type="SAM" id="MobiDB-lite"/>
    </source>
</evidence>
<reference evidence="3" key="1">
    <citation type="submission" date="2021-01" db="EMBL/GenBank/DDBJ databases">
        <authorList>
            <person name="Corre E."/>
            <person name="Pelletier E."/>
            <person name="Niang G."/>
            <person name="Scheremetjew M."/>
            <person name="Finn R."/>
            <person name="Kale V."/>
            <person name="Holt S."/>
            <person name="Cochrane G."/>
            <person name="Meng A."/>
            <person name="Brown T."/>
            <person name="Cohen L."/>
        </authorList>
    </citation>
    <scope>NUCLEOTIDE SEQUENCE</scope>
    <source>
        <strain evidence="3">WS</strain>
    </source>
</reference>
<accession>A0A7S1PHR9</accession>
<dbReference type="PANTHER" id="PTHR31434">
    <property type="entry name" value="S PHASE CYCLIN A-ASSOCIATED PROTEIN IN THE ENDOPLASMIC RETICULUM"/>
    <property type="match status" value="1"/>
</dbReference>
<feature type="compositionally biased region" description="Polar residues" evidence="1">
    <location>
        <begin position="178"/>
        <end position="190"/>
    </location>
</feature>
<feature type="compositionally biased region" description="Basic and acidic residues" evidence="1">
    <location>
        <begin position="430"/>
        <end position="481"/>
    </location>
</feature>
<feature type="compositionally biased region" description="Low complexity" evidence="1">
    <location>
        <begin position="139"/>
        <end position="156"/>
    </location>
</feature>
<proteinExistence type="predicted"/>
<feature type="compositionally biased region" description="Low complexity" evidence="1">
    <location>
        <begin position="97"/>
        <end position="116"/>
    </location>
</feature>
<name>A0A7S1PHR9_9EUKA</name>
<evidence type="ECO:0000313" key="3">
    <source>
        <dbReference type="EMBL" id="CAD9082968.1"/>
    </source>
</evidence>
<feature type="compositionally biased region" description="Polar residues" evidence="1">
    <location>
        <begin position="382"/>
        <end position="391"/>
    </location>
</feature>